<dbReference type="GO" id="GO:0006171">
    <property type="term" value="P:cAMP biosynthetic process"/>
    <property type="evidence" value="ECO:0007669"/>
    <property type="project" value="TreeGrafter"/>
</dbReference>
<accession>A0A1X6ZRU4</accession>
<dbReference type="InterPro" id="IPR050697">
    <property type="entry name" value="Adenylyl/Guanylyl_Cyclase_3/4"/>
</dbReference>
<feature type="repeat" description="TPR" evidence="1">
    <location>
        <begin position="459"/>
        <end position="492"/>
    </location>
</feature>
<organism evidence="3 4">
    <name type="scientific">Ruegeria meonggei</name>
    <dbReference type="NCBI Taxonomy" id="1446476"/>
    <lineage>
        <taxon>Bacteria</taxon>
        <taxon>Pseudomonadati</taxon>
        <taxon>Pseudomonadota</taxon>
        <taxon>Alphaproteobacteria</taxon>
        <taxon>Rhodobacterales</taxon>
        <taxon>Roseobacteraceae</taxon>
        <taxon>Ruegeria</taxon>
    </lineage>
</organism>
<dbReference type="Pfam" id="PF13432">
    <property type="entry name" value="TPR_16"/>
    <property type="match status" value="1"/>
</dbReference>
<dbReference type="EMBL" id="FWFP01000008">
    <property type="protein sequence ID" value="SLN59768.1"/>
    <property type="molecule type" value="Genomic_DNA"/>
</dbReference>
<gene>
    <name evidence="3" type="ORF">RUM8411_02942</name>
</gene>
<dbReference type="InterPro" id="IPR001054">
    <property type="entry name" value="A/G_cyclase"/>
</dbReference>
<protein>
    <submittedName>
        <fullName evidence="3">Invasion protein regulator</fullName>
    </submittedName>
</protein>
<evidence type="ECO:0000313" key="3">
    <source>
        <dbReference type="EMBL" id="SLN59768.1"/>
    </source>
</evidence>
<dbReference type="SUPFAM" id="SSF55073">
    <property type="entry name" value="Nucleotide cyclase"/>
    <property type="match status" value="1"/>
</dbReference>
<dbReference type="Gene3D" id="3.40.50.10070">
    <property type="entry name" value="TolB, N-terminal domain"/>
    <property type="match status" value="1"/>
</dbReference>
<dbReference type="InterPro" id="IPR019734">
    <property type="entry name" value="TPR_rpt"/>
</dbReference>
<dbReference type="GO" id="GO:0035556">
    <property type="term" value="P:intracellular signal transduction"/>
    <property type="evidence" value="ECO:0007669"/>
    <property type="project" value="InterPro"/>
</dbReference>
<evidence type="ECO:0000313" key="4">
    <source>
        <dbReference type="Proteomes" id="UP000193778"/>
    </source>
</evidence>
<evidence type="ECO:0000259" key="2">
    <source>
        <dbReference type="PROSITE" id="PS50125"/>
    </source>
</evidence>
<feature type="domain" description="Guanylate cyclase" evidence="2">
    <location>
        <begin position="7"/>
        <end position="122"/>
    </location>
</feature>
<dbReference type="OrthoDB" id="54411at2"/>
<keyword evidence="4" id="KW-1185">Reference proteome</keyword>
<name>A0A1X6ZRU4_9RHOB</name>
<dbReference type="RefSeq" id="WP_159453905.1">
    <property type="nucleotide sequence ID" value="NZ_FWFP01000008.1"/>
</dbReference>
<dbReference type="Gene3D" id="3.30.70.1230">
    <property type="entry name" value="Nucleotide cyclase"/>
    <property type="match status" value="1"/>
</dbReference>
<sequence>MERRLAAILAADVVGYSRLIRNDETGVLATVKAHRERFFEPVLTARNGRIVKLMGDGLLIEFASAVEAVRCAVTMQHYVVADNMDVPQDDRVRYRIGLNVGDIVVDQGDIHGDGVNVAARIESLAEPDGIFMSASVFEQVKAKLDLTFKDTGMHRVKNITEPVHVFSLIMDDKATAIVSSIAPIAEKPGKGRLVIGASIIFALILSIAAWWQPWSSTQSSASGELAAPISGKPSIAVMAFDNLNNDPSQDYLSDGLSENILTALSRFSDFFVVARNSTFSYKDNPADIQHVSQELGVRYIVEGGVQIAGDRLRVTSQLIDATTGQNIWADSYDRDLQDIFSVQDEITRTVASLLSTNIDLAEYNRLKHQPTESLGAYELRKRAQEEWFTFTKDGNIRAEELSAKAIELDPNYAGAYVENAWAHINGYRWGWANTLTREASLERAFKMARKAIELEPFNFKGHWALANATTQSGNLESAAALYDKAISLNPNSASVLADSIDPVVYGGNAPEAVERMKLAIRLNPHHQDWYLWNLGWAQYFAGDYQEAKASIEQMAEIPDGLKRTYAPVLLRLGLSDEAQTVIDAFLTANPDFTIQEARQAPFKSEAYLARWVEDLRELGVPEVKE</sequence>
<dbReference type="PROSITE" id="PS50005">
    <property type="entry name" value="TPR"/>
    <property type="match status" value="1"/>
</dbReference>
<dbReference type="InterPro" id="IPR011990">
    <property type="entry name" value="TPR-like_helical_dom_sf"/>
</dbReference>
<dbReference type="PANTHER" id="PTHR43081">
    <property type="entry name" value="ADENYLATE CYCLASE, TERMINAL-DIFFERENTIATION SPECIFIC-RELATED"/>
    <property type="match status" value="1"/>
</dbReference>
<dbReference type="GO" id="GO:0004016">
    <property type="term" value="F:adenylate cyclase activity"/>
    <property type="evidence" value="ECO:0007669"/>
    <property type="project" value="UniProtKB-ARBA"/>
</dbReference>
<dbReference type="Pfam" id="PF00211">
    <property type="entry name" value="Guanylate_cyc"/>
    <property type="match status" value="1"/>
</dbReference>
<proteinExistence type="predicted"/>
<dbReference type="SUPFAM" id="SSF48452">
    <property type="entry name" value="TPR-like"/>
    <property type="match status" value="1"/>
</dbReference>
<dbReference type="PANTHER" id="PTHR43081:SF19">
    <property type="entry name" value="PH-SENSITIVE ADENYLATE CYCLASE RV1264"/>
    <property type="match status" value="1"/>
</dbReference>
<dbReference type="PROSITE" id="PS50125">
    <property type="entry name" value="GUANYLATE_CYCLASE_2"/>
    <property type="match status" value="1"/>
</dbReference>
<dbReference type="Gene3D" id="1.25.40.10">
    <property type="entry name" value="Tetratricopeptide repeat domain"/>
    <property type="match status" value="2"/>
</dbReference>
<reference evidence="4" key="1">
    <citation type="submission" date="2017-03" db="EMBL/GenBank/DDBJ databases">
        <authorList>
            <person name="Rodrigo-Torres L."/>
            <person name="Arahal R.D."/>
            <person name="Lucena T."/>
        </authorList>
    </citation>
    <scope>NUCLEOTIDE SEQUENCE [LARGE SCALE GENOMIC DNA]</scope>
    <source>
        <strain evidence="4">CECT 8411</strain>
    </source>
</reference>
<dbReference type="CDD" id="cd07302">
    <property type="entry name" value="CHD"/>
    <property type="match status" value="1"/>
</dbReference>
<keyword evidence="1" id="KW-0802">TPR repeat</keyword>
<evidence type="ECO:0000256" key="1">
    <source>
        <dbReference type="PROSITE-ProRule" id="PRU00339"/>
    </source>
</evidence>
<dbReference type="InterPro" id="IPR029787">
    <property type="entry name" value="Nucleotide_cyclase"/>
</dbReference>
<dbReference type="Proteomes" id="UP000193778">
    <property type="component" value="Unassembled WGS sequence"/>
</dbReference>
<dbReference type="AlphaFoldDB" id="A0A1X6ZRU4"/>